<dbReference type="GO" id="GO:0004305">
    <property type="term" value="F:ethanolamine kinase activity"/>
    <property type="evidence" value="ECO:0007669"/>
    <property type="project" value="TreeGrafter"/>
</dbReference>
<dbReference type="SUPFAM" id="SSF56112">
    <property type="entry name" value="Protein kinase-like (PK-like)"/>
    <property type="match status" value="1"/>
</dbReference>
<proteinExistence type="predicted"/>
<dbReference type="PANTHER" id="PTHR22603:SF66">
    <property type="entry name" value="ETHANOLAMINE KINASE"/>
    <property type="match status" value="1"/>
</dbReference>
<organism evidence="2 3">
    <name type="scientific">Ancylobacter tetraedralis</name>
    <dbReference type="NCBI Taxonomy" id="217068"/>
    <lineage>
        <taxon>Bacteria</taxon>
        <taxon>Pseudomonadati</taxon>
        <taxon>Pseudomonadota</taxon>
        <taxon>Alphaproteobacteria</taxon>
        <taxon>Hyphomicrobiales</taxon>
        <taxon>Xanthobacteraceae</taxon>
        <taxon>Ancylobacter</taxon>
    </lineage>
</organism>
<dbReference type="EMBL" id="JACICD010000001">
    <property type="protein sequence ID" value="MBB3769905.1"/>
    <property type="molecule type" value="Genomic_DNA"/>
</dbReference>
<dbReference type="GO" id="GO:0005737">
    <property type="term" value="C:cytoplasm"/>
    <property type="evidence" value="ECO:0007669"/>
    <property type="project" value="TreeGrafter"/>
</dbReference>
<reference evidence="2 3" key="1">
    <citation type="submission" date="2020-08" db="EMBL/GenBank/DDBJ databases">
        <title>Genomic Encyclopedia of Type Strains, Phase IV (KMG-IV): sequencing the most valuable type-strain genomes for metagenomic binning, comparative biology and taxonomic classification.</title>
        <authorList>
            <person name="Goeker M."/>
        </authorList>
    </citation>
    <scope>NUCLEOTIDE SEQUENCE [LARGE SCALE GENOMIC DNA]</scope>
    <source>
        <strain evidence="2 3">DSM 5895</strain>
    </source>
</reference>
<dbReference type="CDD" id="cd05151">
    <property type="entry name" value="ChoK-like"/>
    <property type="match status" value="1"/>
</dbReference>
<gene>
    <name evidence="2" type="ORF">FHS55_000491</name>
</gene>
<evidence type="ECO:0000313" key="2">
    <source>
        <dbReference type="EMBL" id="MBB3769905.1"/>
    </source>
</evidence>
<keyword evidence="2" id="KW-0808">Transferase</keyword>
<protein>
    <submittedName>
        <fullName evidence="2">Thiamine kinase-like enzyme</fullName>
    </submittedName>
</protein>
<keyword evidence="3" id="KW-1185">Reference proteome</keyword>
<dbReference type="RefSeq" id="WP_183188082.1">
    <property type="nucleotide sequence ID" value="NZ_JACICD010000001.1"/>
</dbReference>
<dbReference type="Gene3D" id="3.30.200.20">
    <property type="entry name" value="Phosphorylase Kinase, domain 1"/>
    <property type="match status" value="1"/>
</dbReference>
<dbReference type="InterPro" id="IPR002575">
    <property type="entry name" value="Aminoglycoside_PTrfase"/>
</dbReference>
<dbReference type="Gene3D" id="3.90.1200.10">
    <property type="match status" value="1"/>
</dbReference>
<dbReference type="GO" id="GO:0006646">
    <property type="term" value="P:phosphatidylethanolamine biosynthetic process"/>
    <property type="evidence" value="ECO:0007669"/>
    <property type="project" value="TreeGrafter"/>
</dbReference>
<feature type="domain" description="Aminoglycoside phosphotransferase" evidence="1">
    <location>
        <begin position="24"/>
        <end position="242"/>
    </location>
</feature>
<dbReference type="Pfam" id="PF01636">
    <property type="entry name" value="APH"/>
    <property type="match status" value="1"/>
</dbReference>
<accession>A0A839Z787</accession>
<dbReference type="PANTHER" id="PTHR22603">
    <property type="entry name" value="CHOLINE/ETHANOALAMINE KINASE"/>
    <property type="match status" value="1"/>
</dbReference>
<evidence type="ECO:0000259" key="1">
    <source>
        <dbReference type="Pfam" id="PF01636"/>
    </source>
</evidence>
<keyword evidence="2" id="KW-0418">Kinase</keyword>
<dbReference type="Proteomes" id="UP000533469">
    <property type="component" value="Unassembled WGS sequence"/>
</dbReference>
<comment type="caution">
    <text evidence="2">The sequence shown here is derived from an EMBL/GenBank/DDBJ whole genome shotgun (WGS) entry which is preliminary data.</text>
</comment>
<sequence length="295" mass="32834">MSDTDAIRDKVRALAFWRGRVDPQPLTGGITNTNFRVEDDGRHFVVRVGADIPEHGILRAAELAASRAAHAAGVSPAVRHAEPGILVLDYIEGRTYGADDVRADIERVAALVRRAHHGVPLHLRGPAPAFWVFHVVRDYAHRLTEARFRLGGEIPRYLNVAARLEAAVGPVDIVFGHNDLLPANFLDDGTRLWLIDWDYGGFNSPLFDLGGLASNNGFSAEEAERLLALYFGAPPDETRRRAFQAMLTASLLREAMWSMVSEIHSPIDFDYRAYTHENLARFEAALAAFNEMDRR</sequence>
<name>A0A839Z787_9HYPH</name>
<evidence type="ECO:0000313" key="3">
    <source>
        <dbReference type="Proteomes" id="UP000533469"/>
    </source>
</evidence>
<dbReference type="AlphaFoldDB" id="A0A839Z787"/>
<dbReference type="InterPro" id="IPR011009">
    <property type="entry name" value="Kinase-like_dom_sf"/>
</dbReference>